<reference evidence="3 4" key="1">
    <citation type="submission" date="2012-10" db="EMBL/GenBank/DDBJ databases">
        <authorList>
            <person name="Genoscope - CEA"/>
        </authorList>
    </citation>
    <scope>NUCLEOTIDE SEQUENCE [LARGE SCALE GENOMIC DNA]</scope>
    <source>
        <strain evidence="4">AM13 / DSM 14728</strain>
    </source>
</reference>
<protein>
    <submittedName>
        <fullName evidence="3">Putative PAS/PAC sensor protein</fullName>
    </submittedName>
</protein>
<evidence type="ECO:0000259" key="2">
    <source>
        <dbReference type="PROSITE" id="PS50112"/>
    </source>
</evidence>
<dbReference type="InterPro" id="IPR000014">
    <property type="entry name" value="PAS"/>
</dbReference>
<organism evidence="3 4">
    <name type="scientific">Maridesulfovibrio hydrothermalis AM13 = DSM 14728</name>
    <dbReference type="NCBI Taxonomy" id="1121451"/>
    <lineage>
        <taxon>Bacteria</taxon>
        <taxon>Pseudomonadati</taxon>
        <taxon>Thermodesulfobacteriota</taxon>
        <taxon>Desulfovibrionia</taxon>
        <taxon>Desulfovibrionales</taxon>
        <taxon>Desulfovibrionaceae</taxon>
        <taxon>Maridesulfovibrio</taxon>
    </lineage>
</organism>
<proteinExistence type="predicted"/>
<dbReference type="SUPFAM" id="SSF55785">
    <property type="entry name" value="PYP-like sensor domain (PAS domain)"/>
    <property type="match status" value="1"/>
</dbReference>
<feature type="transmembrane region" description="Helical" evidence="1">
    <location>
        <begin position="209"/>
        <end position="227"/>
    </location>
</feature>
<evidence type="ECO:0000313" key="3">
    <source>
        <dbReference type="EMBL" id="CCO25513.1"/>
    </source>
</evidence>
<dbReference type="AlphaFoldDB" id="L0RFE8"/>
<dbReference type="Gene3D" id="3.30.450.20">
    <property type="entry name" value="PAS domain"/>
    <property type="match status" value="1"/>
</dbReference>
<dbReference type="Proteomes" id="UP000010808">
    <property type="component" value="Chromosome"/>
</dbReference>
<dbReference type="PROSITE" id="PS51257">
    <property type="entry name" value="PROKAR_LIPOPROTEIN"/>
    <property type="match status" value="1"/>
</dbReference>
<dbReference type="HOGENOM" id="CLU_421357_0_0_7"/>
<name>L0RFE8_9BACT</name>
<dbReference type="EMBL" id="FO203522">
    <property type="protein sequence ID" value="CCO25513.1"/>
    <property type="molecule type" value="Genomic_DNA"/>
</dbReference>
<feature type="transmembrane region" description="Helical" evidence="1">
    <location>
        <begin position="327"/>
        <end position="347"/>
    </location>
</feature>
<dbReference type="eggNOG" id="COG5002">
    <property type="taxonomic scope" value="Bacteria"/>
</dbReference>
<dbReference type="Pfam" id="PF00989">
    <property type="entry name" value="PAS"/>
    <property type="match status" value="1"/>
</dbReference>
<dbReference type="InterPro" id="IPR013767">
    <property type="entry name" value="PAS_fold"/>
</dbReference>
<dbReference type="SMART" id="SM00091">
    <property type="entry name" value="PAS"/>
    <property type="match status" value="1"/>
</dbReference>
<dbReference type="CDD" id="cd22890">
    <property type="entry name" value="ChiS-DBD"/>
    <property type="match status" value="1"/>
</dbReference>
<dbReference type="Pfam" id="PF07695">
    <property type="entry name" value="7TMR-DISM_7TM"/>
    <property type="match status" value="1"/>
</dbReference>
<dbReference type="STRING" id="1121451.DESAM_23246"/>
<keyword evidence="1" id="KW-0472">Membrane</keyword>
<feature type="transmembrane region" description="Helical" evidence="1">
    <location>
        <begin position="272"/>
        <end position="292"/>
    </location>
</feature>
<sequence length="657" mass="74107">MFSAYFKKLFISASILLLILLCGCERNVDAVGIHAVQGRLDLSNWDFEQKGPAHLDGEWEFYSNQVDATQSFDNFPEGVNKDFFPIPSLWKGRTAQGVTLAKQGQGVYRLNVKLPPDSGERSLYISGVLSVCRVLVNGKEIAFSGTIGKDRQSEIPNRHFLTPVFSPVNGYADIVLEVSNFHNQEGGINSSILLGSTEQIQDLINYRHISGAIIGGALLIMGIYHLVIFMMRRSNRENLYFGLFCLVWCTSTVFNPSSAFLVTRFFTMDWGWYVKICLLPAGLAIPLLLLFYNSLFPQKYGQKINRVYSVIGGLYLLYILIAPPGAYSSVVFAYFIISRTAYIYLFACFINDLRKRRKGAVYLAPGYLAIVCAELDEIFFDMNIFSSVDFAPFGTFIFIVSYSLFMSARFAETLSSCEKMSGELKVWKKNEHDHKMVHARLSGMLDSVDEAILAVNRDLVIDFCNNAFESLSGFSAETIHGQKFDEMIHANGHHGEDDFVQYLRNEASAGKAAKLDNIKFPVAGGDSVQSCISIRPMKVGSETIYVLVIRRKVRRLDRRQLAVKVMNDSIECWEKGTGRDKAGLAVDSGIWNVYLEKDGYARTQTLDRYLCAETLPLRPRWKNIYATAEFVLVNCTQQTDCYSELEKSIIRLKKCRD</sequence>
<evidence type="ECO:0000313" key="4">
    <source>
        <dbReference type="Proteomes" id="UP000010808"/>
    </source>
</evidence>
<keyword evidence="1" id="KW-0812">Transmembrane</keyword>
<dbReference type="InterPro" id="IPR008979">
    <property type="entry name" value="Galactose-bd-like_sf"/>
</dbReference>
<dbReference type="NCBIfam" id="TIGR00229">
    <property type="entry name" value="sensory_box"/>
    <property type="match status" value="1"/>
</dbReference>
<dbReference type="PROSITE" id="PS50112">
    <property type="entry name" value="PAS"/>
    <property type="match status" value="1"/>
</dbReference>
<evidence type="ECO:0000256" key="1">
    <source>
        <dbReference type="SAM" id="Phobius"/>
    </source>
</evidence>
<feature type="domain" description="PAS" evidence="2">
    <location>
        <begin position="437"/>
        <end position="489"/>
    </location>
</feature>
<dbReference type="Gene3D" id="2.60.120.260">
    <property type="entry name" value="Galactose-binding domain-like"/>
    <property type="match status" value="1"/>
</dbReference>
<dbReference type="CDD" id="cd00130">
    <property type="entry name" value="PAS"/>
    <property type="match status" value="1"/>
</dbReference>
<dbReference type="eggNOG" id="COG0745">
    <property type="taxonomic scope" value="Bacteria"/>
</dbReference>
<gene>
    <name evidence="3" type="ORF">DESAM_23246</name>
</gene>
<dbReference type="SUPFAM" id="SSF49785">
    <property type="entry name" value="Galactose-binding domain-like"/>
    <property type="match status" value="1"/>
</dbReference>
<feature type="transmembrane region" description="Helical" evidence="1">
    <location>
        <begin position="239"/>
        <end position="266"/>
    </location>
</feature>
<dbReference type="GO" id="GO:0006355">
    <property type="term" value="P:regulation of DNA-templated transcription"/>
    <property type="evidence" value="ECO:0007669"/>
    <property type="project" value="InterPro"/>
</dbReference>
<dbReference type="PATRIC" id="fig|1121451.3.peg.3448"/>
<keyword evidence="4" id="KW-1185">Reference proteome</keyword>
<dbReference type="InterPro" id="IPR011623">
    <property type="entry name" value="7TMR_DISM_rcpt_extracell_dom1"/>
</dbReference>
<dbReference type="RefSeq" id="WP_015338110.1">
    <property type="nucleotide sequence ID" value="NC_020055.1"/>
</dbReference>
<dbReference type="KEGG" id="dhy:DESAM_23246"/>
<keyword evidence="1" id="KW-1133">Transmembrane helix</keyword>
<feature type="transmembrane region" description="Helical" evidence="1">
    <location>
        <begin position="304"/>
        <end position="321"/>
    </location>
</feature>
<dbReference type="OrthoDB" id="9797605at2"/>
<feature type="transmembrane region" description="Helical" evidence="1">
    <location>
        <begin position="392"/>
        <end position="411"/>
    </location>
</feature>
<dbReference type="InterPro" id="IPR035965">
    <property type="entry name" value="PAS-like_dom_sf"/>
</dbReference>
<accession>L0RFE8</accession>